<protein>
    <submittedName>
        <fullName evidence="7">ARM repeat-containing protein</fullName>
    </submittedName>
</protein>
<dbReference type="GO" id="GO:0036503">
    <property type="term" value="P:ERAD pathway"/>
    <property type="evidence" value="ECO:0007669"/>
    <property type="project" value="TreeGrafter"/>
</dbReference>
<dbReference type="GO" id="GO:0042030">
    <property type="term" value="F:ATPase inhibitor activity"/>
    <property type="evidence" value="ECO:0007669"/>
    <property type="project" value="EnsemblFungi"/>
</dbReference>
<dbReference type="SUPFAM" id="SSF48371">
    <property type="entry name" value="ARM repeat"/>
    <property type="match status" value="2"/>
</dbReference>
<dbReference type="Pfam" id="PF24492">
    <property type="entry name" value="HEAT_ECM29"/>
    <property type="match status" value="1"/>
</dbReference>
<dbReference type="GO" id="GO:0005634">
    <property type="term" value="C:nucleus"/>
    <property type="evidence" value="ECO:0007669"/>
    <property type="project" value="EnsemblFungi"/>
</dbReference>
<sequence>MASSELDLVEKVDLRLALAESDAQLEQALALFLPPLLLKLASSEAAVRQAVFRTIQNVFPRITAARSLQLPVSALLQQAKTPSLPPGADPSSVRLYSLLFLSKGIERLTPPERAALVPQVIRGISSGLGAVPARLFSVLVKLLEGWKAPQNGSAEAENMRGRLGFGAADPDELYVALKAGKFFMLQPNPNPLPAQSPGLGLEDSAFFTTDAGVAYKTYDDITKTKHVLLEFLKTGFSDRALALPLLVASTDPLTALAEPAHARFKKLDVDLESEQFVGQLVDLFLGNDKVPPAKPTLQERILAVLCKSSVAVAHPEIRQVSDTGLLSEYGRLRQTAVAFVRRVTSASSARAASAGISHDFNVLVASRLKEAVISEGWPQMDRSRITNFRAAVGLRELQYEALGDVLRNSPALWRDDLTYLRFLYASLEGESADLVPCLQGVLSALSIHLPGLSDLCKRELRVFLKGFLQSSRHDGNFNSCKYLAIKHVNCTFPFEDAEARLLCIFGTVKENNLETREEAERGLHPYHFNLLRSSNTADFISSRDYLGLHSEVAFPSFSDMVAVLAGALADPVEAAKYGRSAIKFTLSVLVMQAIKGKTTVVVIDEDWARRLDKALEMDEDVRLLVIAEIDTAARADVSMHAHDDVHPSPFHVFLTLVFEGFVGAAEPAHGSVFALLVSLSPSSVIGAFASTILRQVQSLHDRVLLPGDLRDASKALSIIVTHESNEISVAHDIMRAFAKNLSTSNDKERFISVAAHVLAKLALRQRLEEIDVGIIEHFFKVVHESLGDMRLYDTCIEGLSQLAIFGVLGPRLSLGGQVATHLEQFMCIIELKLKSFHESSVLALSKLALAMPSTYDPDSSQLLPIEQRIFDAHTSKQIEFIFTCGDALLILAGGWLSKLLRQNLDIQGQTVEYVPVSTGRLEPILNHVLQATTQSKPALRKSGCVWLLAIVQYLPSDSLIRGKATEIHSAFMRFLVDRDEMVQEAAARGLSLVYDMGDADLKETLVKGLLRSFTDANASSALSSGSVDLDTQLFDKDVLKTHDSSVSTYKDVLTLASDVGDPSLVYKFMSLAKSNALWSSRRGMAFGLGSILSKSSLDQMLAENPHLSQRLIPKLYRYKFDPNQGVSQSMNEIWTSLVGDTSKVVGEYFDPILREILKGMGSKEWRVRQASAVALNNLLQTQPMEKYEMKLEEVWNMSFRAMDDIKESVRKEGLNLSKTLARILIRSADLSTGKVSASKAAEVLDHLIPMFMGSKGLLSDVEDVRSFALETILKLCDIGGKAIRQHVPALLSNFIELMSTLEPEVINYLVLNADKYNLDSNDVDAKRLQSLGHSPMMDAIEKLMNQIDEPMMPEIVRQLKVSVKKSIGLPSKVCGSRVIVNLVSAHSAIARPFGDAMLALCESQLKDRNATVSQSYAAAAGHCCKVSSVEAIVNYSKKIESMYLEDEDSKTRKLAAIASEAVSRYSSADKFDLVASAFLPLAFVGRHDGDTGVSTAFDKEWVEYSSGNNAIKLYFHEIFAICDVNIRSNDYNVRQTMARTIVDVCQSIETLLPKEVGPLFTMVLEACKGKSWEGKELVLEALVMISVKNADYLRENSALMDLVVQTIKLEQKRRNKSYQLRVILSVSKFINQFPENRELVESYIDIMRQILTDDYLEDSDIVNVDSLSAVEEWYTSYIRSVVEACPSRAFDDDLFAFALELMRGFKVSGHELTWKTCFSFNENFQSLLIALNAATLNETQLSVVAKELAILTDFKDMYKLEKNVIIFARNVKLSLDLFKKYNTPSLAEQLVKEAQNLLSANISSVARHELEMAIS</sequence>
<comment type="caution">
    <text evidence="7">The sequence shown here is derived from an EMBL/GenBank/DDBJ whole genome shotgun (WGS) entry which is preliminary data.</text>
</comment>
<dbReference type="PANTHER" id="PTHR23346:SF19">
    <property type="entry name" value="PROTEASOME ADAPTER AND SCAFFOLD PROTEIN ECM29"/>
    <property type="match status" value="1"/>
</dbReference>
<keyword evidence="4" id="KW-0647">Proteasome</keyword>
<dbReference type="STRING" id="869754.A0A1A0H970"/>
<organism evidence="7 8">
    <name type="scientific">Metschnikowia bicuspidata var. bicuspidata NRRL YB-4993</name>
    <dbReference type="NCBI Taxonomy" id="869754"/>
    <lineage>
        <taxon>Eukaryota</taxon>
        <taxon>Fungi</taxon>
        <taxon>Dikarya</taxon>
        <taxon>Ascomycota</taxon>
        <taxon>Saccharomycotina</taxon>
        <taxon>Pichiomycetes</taxon>
        <taxon>Metschnikowiaceae</taxon>
        <taxon>Metschnikowia</taxon>
    </lineage>
</organism>
<gene>
    <name evidence="7" type="ORF">METBIDRAFT_43262</name>
</gene>
<accession>A0A1A0H970</accession>
<evidence type="ECO:0000256" key="1">
    <source>
        <dbReference type="ARBA" id="ARBA00004496"/>
    </source>
</evidence>
<dbReference type="EMBL" id="LXTC01000004">
    <property type="protein sequence ID" value="OBA20432.1"/>
    <property type="molecule type" value="Genomic_DNA"/>
</dbReference>
<dbReference type="InterPro" id="IPR024372">
    <property type="entry name" value="Ecm29_N"/>
</dbReference>
<dbReference type="GO" id="GO:0043248">
    <property type="term" value="P:proteasome assembly"/>
    <property type="evidence" value="ECO:0007669"/>
    <property type="project" value="EnsemblFungi"/>
</dbReference>
<keyword evidence="2" id="KW-0963">Cytoplasm</keyword>
<feature type="domain" description="Proteasome component Ecm29 N-terminal" evidence="5">
    <location>
        <begin position="9"/>
        <end position="506"/>
    </location>
</feature>
<dbReference type="InterPro" id="IPR055443">
    <property type="entry name" value="HEAT_ECM29"/>
</dbReference>
<dbReference type="InterPro" id="IPR016024">
    <property type="entry name" value="ARM-type_fold"/>
</dbReference>
<dbReference type="Pfam" id="PF13001">
    <property type="entry name" value="ECM29_N"/>
    <property type="match status" value="1"/>
</dbReference>
<evidence type="ECO:0000256" key="3">
    <source>
        <dbReference type="ARBA" id="ARBA00022737"/>
    </source>
</evidence>
<dbReference type="Proteomes" id="UP000092555">
    <property type="component" value="Unassembled WGS sequence"/>
</dbReference>
<evidence type="ECO:0000256" key="4">
    <source>
        <dbReference type="ARBA" id="ARBA00022942"/>
    </source>
</evidence>
<evidence type="ECO:0000256" key="2">
    <source>
        <dbReference type="ARBA" id="ARBA00022490"/>
    </source>
</evidence>
<proteinExistence type="predicted"/>
<name>A0A1A0H970_9ASCO</name>
<dbReference type="GO" id="GO:0005737">
    <property type="term" value="C:cytoplasm"/>
    <property type="evidence" value="ECO:0007669"/>
    <property type="project" value="UniProtKB-SubCell"/>
</dbReference>
<dbReference type="Pfam" id="PF23731">
    <property type="entry name" value="ARM_ECM29_C"/>
    <property type="match status" value="1"/>
</dbReference>
<reference evidence="7 8" key="1">
    <citation type="submission" date="2016-05" db="EMBL/GenBank/DDBJ databases">
        <title>Comparative genomics of biotechnologically important yeasts.</title>
        <authorList>
            <consortium name="DOE Joint Genome Institute"/>
            <person name="Riley R."/>
            <person name="Haridas S."/>
            <person name="Wolfe K.H."/>
            <person name="Lopes M.R."/>
            <person name="Hittinger C.T."/>
            <person name="Goker M."/>
            <person name="Salamov A."/>
            <person name="Wisecaver J."/>
            <person name="Long T.M."/>
            <person name="Aerts A.L."/>
            <person name="Barry K."/>
            <person name="Choi C."/>
            <person name="Clum A."/>
            <person name="Coughlan A.Y."/>
            <person name="Deshpande S."/>
            <person name="Douglass A.P."/>
            <person name="Hanson S.J."/>
            <person name="Klenk H.-P."/>
            <person name="LaButti K."/>
            <person name="Lapidus A."/>
            <person name="Lindquist E."/>
            <person name="Lipzen A."/>
            <person name="Meier-kolthoff J.P."/>
            <person name="Ohm R.A."/>
            <person name="Otillar R.P."/>
            <person name="Pangilinan J."/>
            <person name="Peng Y."/>
            <person name="Rokas A."/>
            <person name="Rosa C.A."/>
            <person name="Scheuner C."/>
            <person name="Sibirny A.A."/>
            <person name="Slot J.C."/>
            <person name="Stielow J.B."/>
            <person name="Sun H."/>
            <person name="Kurtzman C.P."/>
            <person name="Blackwell M."/>
            <person name="Grigoriev I.V."/>
            <person name="Jeffries T.W."/>
        </authorList>
    </citation>
    <scope>NUCLEOTIDE SEQUENCE [LARGE SCALE GENOMIC DNA]</scope>
    <source>
        <strain evidence="7 8">NRRL YB-4993</strain>
    </source>
</reference>
<feature type="domain" description="Proteasome adapter and scaffold protein ECM29 HEAT-repeat" evidence="6">
    <location>
        <begin position="1283"/>
        <end position="1444"/>
    </location>
</feature>
<evidence type="ECO:0000259" key="5">
    <source>
        <dbReference type="Pfam" id="PF13001"/>
    </source>
</evidence>
<evidence type="ECO:0000313" key="8">
    <source>
        <dbReference type="Proteomes" id="UP000092555"/>
    </source>
</evidence>
<dbReference type="RefSeq" id="XP_018710954.1">
    <property type="nucleotide sequence ID" value="XM_018857636.1"/>
</dbReference>
<comment type="subcellular location">
    <subcellularLocation>
        <location evidence="1">Cytoplasm</location>
    </subcellularLocation>
</comment>
<keyword evidence="8" id="KW-1185">Reference proteome</keyword>
<dbReference type="PANTHER" id="PTHR23346">
    <property type="entry name" value="TRANSLATIONAL ACTIVATOR GCN1-RELATED"/>
    <property type="match status" value="1"/>
</dbReference>
<dbReference type="GO" id="GO:0000502">
    <property type="term" value="C:proteasome complex"/>
    <property type="evidence" value="ECO:0007669"/>
    <property type="project" value="UniProtKB-KW"/>
</dbReference>
<dbReference type="GO" id="GO:0060090">
    <property type="term" value="F:molecular adaptor activity"/>
    <property type="evidence" value="ECO:0007669"/>
    <property type="project" value="EnsemblFungi"/>
</dbReference>
<keyword evidence="3" id="KW-0677">Repeat</keyword>
<evidence type="ECO:0000313" key="7">
    <source>
        <dbReference type="EMBL" id="OBA20432.1"/>
    </source>
</evidence>
<dbReference type="GeneID" id="30030612"/>
<dbReference type="InterPro" id="IPR011989">
    <property type="entry name" value="ARM-like"/>
</dbReference>
<dbReference type="Gene3D" id="1.25.10.10">
    <property type="entry name" value="Leucine-rich Repeat Variant"/>
    <property type="match status" value="4"/>
</dbReference>
<evidence type="ECO:0000259" key="6">
    <source>
        <dbReference type="Pfam" id="PF24492"/>
    </source>
</evidence>
<dbReference type="OrthoDB" id="16066at2759"/>